<dbReference type="PANTHER" id="PTHR31912:SF34">
    <property type="entry name" value="NOTOCHORD-RELATED PROTEIN"/>
    <property type="match status" value="1"/>
</dbReference>
<sequence>MADDMNPIWLPVKVNGNEMFTCRVCNDGRARNPYHLSRHEGTDAHKNNMAHLASVALETEPAPSNPQDKQFADDALRHLLSSLTRGTVAPYPEASTDSTDSALPNFGINWNLMEANGEGDFALSADQQAVASISEAILERFGDLPMSDDEFEERSDDEEPPDEPEVAGQDQPDVEGTNPEEARARKRARTKDPTATSSFWYPWPDRITCTLDILMHLPRSVFSQRQLDLFLWLLKVNNVDDVPSVKSMQTINLALQKICGIDSIPYDGALGHKYYVNNLAQIIAQEMANPKVRPHLHFYPEDTGPKLSEARQGQRWLNELPDERLTPMARIAGKDYYIHEPAMLSNGQCVIPVRWFMKDGQLFAKCWNMLAVTRENSSGWRVFQPENYTVPANEFLMDFLTFQTDAARYNLPHPSLIVDVIDSATMSSTPWKYTNPVLGNRWRAKAEGHRVVTFPIWMYCDDTSGNVSKKWNEHNSFLMTPAGLPREQSQKEYNIHFLCTSNLARPLEMLDGIVEQLEEAQDQGIWAWDMLEEEPVLVIPEVLALLGDNPMQSEFACHIGLRGKLFCRACWVKGTDAMDQDEDDPADAVSRRGSDAGSAAGSAPGSPVPSAPGSPVPSAPGSPAPSVGSNASNAGSDSGKSGKGKAKTGKGRKIRESMAQMVDRVKSFMKVGRLRHKEETASKLRSYFTEASTLNTKTKVKNLQTENGIKDKYQTHFIEQLFNSYKNKKGVAAKQAALDAKKDQLPKITINPVWRIKGLDAHQDTPVEILHVILLGFVKYLWRDVVQLQLNKKDEKKELLITRLSSIDVSALGISPLAGRTLVKYSGSLTGRDFRSIAQVAPFVLYDLVSEDCLKTWEALSKLVPLIWQPEIDNIESHVALLTTEIEHFLLCAARWTNRWFNKPKFHIFVHLPAHIRRFGPAILFATEAFESFNAIIRAKSVHSNRHAPSRDIAYAFAQGNRIRHLISGGLFMLRAQAPNEPLNQSVAPENPPTPTPIAPENPSATNATRTPATVINDPSVPPAPTMVLSIPIRQSLKHNWTTVGPGPLSLIASRSTVTSYLGLDKKKTVAGGICVHDKHQPRAIQATLTGTHIPAWAAKPGLFRTNESLSLHNGDICAPGNFVIVRDSQALGQTFVARVEEIIQQLGSLAIFSSQPDGVLLQRAFINQTRTRYGMPSVQLLNRWSMHDAKDLLCTVNVQHNCIDNKCGPSSTRAVFQERVKTNQTRAEIQHTQNLEDVVLNTAQMRDAIHLQKFRVPSEALDFDTVVHDSAAKELRARKAGEPVPSQLLASNSRRVPAVHPTAGPSASFQTPLRVSVLQGLQ</sequence>
<keyword evidence="3" id="KW-1185">Reference proteome</keyword>
<feature type="compositionally biased region" description="Low complexity" evidence="1">
    <location>
        <begin position="624"/>
        <end position="639"/>
    </location>
</feature>
<feature type="compositionally biased region" description="Polar residues" evidence="1">
    <location>
        <begin position="1004"/>
        <end position="1014"/>
    </location>
</feature>
<feature type="region of interest" description="Disordered" evidence="1">
    <location>
        <begin position="1278"/>
        <end position="1309"/>
    </location>
</feature>
<name>A0AAD7GTQ3_9AGAR</name>
<feature type="compositionally biased region" description="Pro residues" evidence="1">
    <location>
        <begin position="606"/>
        <end position="623"/>
    </location>
</feature>
<evidence type="ECO:0000256" key="1">
    <source>
        <dbReference type="SAM" id="MobiDB-lite"/>
    </source>
</evidence>
<protein>
    <submittedName>
        <fullName evidence="2">Uncharacterized protein</fullName>
    </submittedName>
</protein>
<feature type="compositionally biased region" description="Basic residues" evidence="1">
    <location>
        <begin position="642"/>
        <end position="653"/>
    </location>
</feature>
<comment type="caution">
    <text evidence="2">The sequence shown here is derived from an EMBL/GenBank/DDBJ whole genome shotgun (WGS) entry which is preliminary data.</text>
</comment>
<feature type="region of interest" description="Disordered" evidence="1">
    <location>
        <begin position="982"/>
        <end position="1021"/>
    </location>
</feature>
<reference evidence="2" key="1">
    <citation type="submission" date="2023-03" db="EMBL/GenBank/DDBJ databases">
        <title>Massive genome expansion in bonnet fungi (Mycena s.s.) driven by repeated elements and novel gene families across ecological guilds.</title>
        <authorList>
            <consortium name="Lawrence Berkeley National Laboratory"/>
            <person name="Harder C.B."/>
            <person name="Miyauchi S."/>
            <person name="Viragh M."/>
            <person name="Kuo A."/>
            <person name="Thoen E."/>
            <person name="Andreopoulos B."/>
            <person name="Lu D."/>
            <person name="Skrede I."/>
            <person name="Drula E."/>
            <person name="Henrissat B."/>
            <person name="Morin E."/>
            <person name="Kohler A."/>
            <person name="Barry K."/>
            <person name="LaButti K."/>
            <person name="Morin E."/>
            <person name="Salamov A."/>
            <person name="Lipzen A."/>
            <person name="Mereny Z."/>
            <person name="Hegedus B."/>
            <person name="Baldrian P."/>
            <person name="Stursova M."/>
            <person name="Weitz H."/>
            <person name="Taylor A."/>
            <person name="Grigoriev I.V."/>
            <person name="Nagy L.G."/>
            <person name="Martin F."/>
            <person name="Kauserud H."/>
        </authorList>
    </citation>
    <scope>NUCLEOTIDE SEQUENCE</scope>
    <source>
        <strain evidence="2">CBHHK182m</strain>
    </source>
</reference>
<gene>
    <name evidence="2" type="ORF">B0H16DRAFT_1827567</name>
</gene>
<organism evidence="2 3">
    <name type="scientific">Mycena metata</name>
    <dbReference type="NCBI Taxonomy" id="1033252"/>
    <lineage>
        <taxon>Eukaryota</taxon>
        <taxon>Fungi</taxon>
        <taxon>Dikarya</taxon>
        <taxon>Basidiomycota</taxon>
        <taxon>Agaricomycotina</taxon>
        <taxon>Agaricomycetes</taxon>
        <taxon>Agaricomycetidae</taxon>
        <taxon>Agaricales</taxon>
        <taxon>Marasmiineae</taxon>
        <taxon>Mycenaceae</taxon>
        <taxon>Mycena</taxon>
    </lineage>
</organism>
<proteinExistence type="predicted"/>
<feature type="compositionally biased region" description="Acidic residues" evidence="1">
    <location>
        <begin position="146"/>
        <end position="165"/>
    </location>
</feature>
<dbReference type="PANTHER" id="PTHR31912">
    <property type="entry name" value="IP13529P"/>
    <property type="match status" value="1"/>
</dbReference>
<feature type="region of interest" description="Disordered" evidence="1">
    <location>
        <begin position="577"/>
        <end position="658"/>
    </location>
</feature>
<evidence type="ECO:0000313" key="2">
    <source>
        <dbReference type="EMBL" id="KAJ7705151.1"/>
    </source>
</evidence>
<evidence type="ECO:0000313" key="3">
    <source>
        <dbReference type="Proteomes" id="UP001215598"/>
    </source>
</evidence>
<dbReference type="EMBL" id="JARKIB010000478">
    <property type="protein sequence ID" value="KAJ7705151.1"/>
    <property type="molecule type" value="Genomic_DNA"/>
</dbReference>
<dbReference type="Proteomes" id="UP001215598">
    <property type="component" value="Unassembled WGS sequence"/>
</dbReference>
<feature type="compositionally biased region" description="Low complexity" evidence="1">
    <location>
        <begin position="595"/>
        <end position="605"/>
    </location>
</feature>
<feature type="region of interest" description="Disordered" evidence="1">
    <location>
        <begin position="144"/>
        <end position="191"/>
    </location>
</feature>
<feature type="compositionally biased region" description="Pro residues" evidence="1">
    <location>
        <begin position="990"/>
        <end position="1000"/>
    </location>
</feature>
<accession>A0AAD7GTQ3</accession>